<dbReference type="Pfam" id="PF00990">
    <property type="entry name" value="GGDEF"/>
    <property type="match status" value="1"/>
</dbReference>
<name>A0A4Y8ZST1_9SPHN</name>
<evidence type="ECO:0000313" key="4">
    <source>
        <dbReference type="Proteomes" id="UP000298213"/>
    </source>
</evidence>
<dbReference type="RefSeq" id="WP_135086826.1">
    <property type="nucleotide sequence ID" value="NZ_SPDV01000019.1"/>
</dbReference>
<keyword evidence="1" id="KW-0472">Membrane</keyword>
<dbReference type="InterPro" id="IPR052155">
    <property type="entry name" value="Biofilm_reg_signaling"/>
</dbReference>
<dbReference type="EMBL" id="SPDV01000019">
    <property type="protein sequence ID" value="TFI58175.1"/>
    <property type="molecule type" value="Genomic_DNA"/>
</dbReference>
<dbReference type="OrthoDB" id="9812260at2"/>
<feature type="domain" description="GGDEF" evidence="2">
    <location>
        <begin position="311"/>
        <end position="442"/>
    </location>
</feature>
<dbReference type="PANTHER" id="PTHR44757:SF2">
    <property type="entry name" value="BIOFILM ARCHITECTURE MAINTENANCE PROTEIN MBAA"/>
    <property type="match status" value="1"/>
</dbReference>
<dbReference type="NCBIfam" id="TIGR00254">
    <property type="entry name" value="GGDEF"/>
    <property type="match status" value="1"/>
</dbReference>
<feature type="transmembrane region" description="Helical" evidence="1">
    <location>
        <begin position="26"/>
        <end position="44"/>
    </location>
</feature>
<dbReference type="PANTHER" id="PTHR44757">
    <property type="entry name" value="DIGUANYLATE CYCLASE DGCP"/>
    <property type="match status" value="1"/>
</dbReference>
<keyword evidence="4" id="KW-1185">Reference proteome</keyword>
<dbReference type="Pfam" id="PF00563">
    <property type="entry name" value="EAL"/>
    <property type="match status" value="1"/>
</dbReference>
<dbReference type="AlphaFoldDB" id="A0A4Y8ZST1"/>
<feature type="transmembrane region" description="Helical" evidence="1">
    <location>
        <begin position="236"/>
        <end position="254"/>
    </location>
</feature>
<dbReference type="InterPro" id="IPR043128">
    <property type="entry name" value="Rev_trsase/Diguanyl_cyclase"/>
</dbReference>
<evidence type="ECO:0000313" key="3">
    <source>
        <dbReference type="EMBL" id="TFI58175.1"/>
    </source>
</evidence>
<dbReference type="SUPFAM" id="SSF55073">
    <property type="entry name" value="Nucleotide cyclase"/>
    <property type="match status" value="1"/>
</dbReference>
<dbReference type="PROSITE" id="PS50887">
    <property type="entry name" value="GGDEF"/>
    <property type="match status" value="1"/>
</dbReference>
<evidence type="ECO:0000256" key="1">
    <source>
        <dbReference type="SAM" id="Phobius"/>
    </source>
</evidence>
<dbReference type="InterPro" id="IPR001633">
    <property type="entry name" value="EAL_dom"/>
</dbReference>
<dbReference type="Gene3D" id="3.30.70.270">
    <property type="match status" value="1"/>
</dbReference>
<dbReference type="SMART" id="SM00267">
    <property type="entry name" value="GGDEF"/>
    <property type="match status" value="1"/>
</dbReference>
<accession>A0A4Y8ZST1</accession>
<dbReference type="InterPro" id="IPR035919">
    <property type="entry name" value="EAL_sf"/>
</dbReference>
<sequence>MPAAGFFTHFGGDGRWQPPALGQHRGLQLAFLLLLAATFAAVAGEDRLLERQQILYAKGMAAGIVRPHSDQLLGGSSTMRARGSGWVCTLGGRTRFPFCGLELDLADDDRSGFDLSRAERILVDYSYRGPAESLRLNLRNFDPRYSRVEVPGSTKYNTLELRVGQGPARADLAMANFAVAGWWLTEQKVPPELGRTEFGNIVALQLLTGNGAPLGSHQFELHGVTVEGRLMTQAEFYLLLLGLWGAGLAAYLLFRVAAASRALRREVLARQRAEEHAQALARHDALTGFLNRHAFREELSATLAAAAAAEQRGAVFLIEIGNLRSVNDVYGHAAGDALLVESARRLQASCPEGAIAGRMGGNELAFYVPGEQAGGEGQTVELTARLNQGFACSGSTLSPGATIGAACFPHHGNDYASLFRAADIALHEAKRAGGGSYRFYNSDLEGGASERIARMRSRERVLKASEERPAFLARARTDLVVREGCSLAAGWPAETMLCLTLTAAEWQEDWTAERIVTQLDMSGLDRARLTVELSETQFLSRAGATMRNLRALQDAGIRLALSGFRNGFNPAASSIRFDEIRPDLAFLSGAFGGGERRLFDRRG</sequence>
<comment type="caution">
    <text evidence="3">The sequence shown here is derived from an EMBL/GenBank/DDBJ whole genome shotgun (WGS) entry which is preliminary data.</text>
</comment>
<dbReference type="SUPFAM" id="SSF141868">
    <property type="entry name" value="EAL domain-like"/>
    <property type="match status" value="1"/>
</dbReference>
<dbReference type="InterPro" id="IPR029787">
    <property type="entry name" value="Nucleotide_cyclase"/>
</dbReference>
<keyword evidence="1" id="KW-1133">Transmembrane helix</keyword>
<dbReference type="Proteomes" id="UP000298213">
    <property type="component" value="Unassembled WGS sequence"/>
</dbReference>
<organism evidence="3 4">
    <name type="scientific">Sphingomonas parva</name>
    <dbReference type="NCBI Taxonomy" id="2555898"/>
    <lineage>
        <taxon>Bacteria</taxon>
        <taxon>Pseudomonadati</taxon>
        <taxon>Pseudomonadota</taxon>
        <taxon>Alphaproteobacteria</taxon>
        <taxon>Sphingomonadales</taxon>
        <taxon>Sphingomonadaceae</taxon>
        <taxon>Sphingomonas</taxon>
    </lineage>
</organism>
<reference evidence="3 4" key="1">
    <citation type="submission" date="2019-03" db="EMBL/GenBank/DDBJ databases">
        <title>Genome sequence of Sphingomonas sp. 17J27-24.</title>
        <authorList>
            <person name="Kim M."/>
            <person name="Maeng S."/>
            <person name="Sathiyaraj S."/>
        </authorList>
    </citation>
    <scope>NUCLEOTIDE SEQUENCE [LARGE SCALE GENOMIC DNA]</scope>
    <source>
        <strain evidence="3 4">17J27-24</strain>
    </source>
</reference>
<evidence type="ECO:0000259" key="2">
    <source>
        <dbReference type="PROSITE" id="PS50887"/>
    </source>
</evidence>
<dbReference type="InterPro" id="IPR000160">
    <property type="entry name" value="GGDEF_dom"/>
</dbReference>
<proteinExistence type="predicted"/>
<dbReference type="Gene3D" id="3.20.20.450">
    <property type="entry name" value="EAL domain"/>
    <property type="match status" value="1"/>
</dbReference>
<gene>
    <name evidence="3" type="ORF">E2493_11380</name>
</gene>
<protein>
    <submittedName>
        <fullName evidence="3">GGDEF domain-containing protein</fullName>
    </submittedName>
</protein>
<keyword evidence="1" id="KW-0812">Transmembrane</keyword>
<dbReference type="CDD" id="cd01949">
    <property type="entry name" value="GGDEF"/>
    <property type="match status" value="1"/>
</dbReference>